<feature type="non-terminal residue" evidence="1">
    <location>
        <position position="113"/>
    </location>
</feature>
<dbReference type="SUPFAM" id="SSF49313">
    <property type="entry name" value="Cadherin-like"/>
    <property type="match status" value="1"/>
</dbReference>
<evidence type="ECO:0008006" key="2">
    <source>
        <dbReference type="Google" id="ProtNLM"/>
    </source>
</evidence>
<protein>
    <recommendedName>
        <fullName evidence="2">Dystroglycan-type cadherin-like domain-containing protein</fullName>
    </recommendedName>
</protein>
<proteinExistence type="predicted"/>
<comment type="caution">
    <text evidence="1">The sequence shown here is derived from an EMBL/GenBank/DDBJ whole genome shotgun (WGS) entry which is preliminary data.</text>
</comment>
<dbReference type="GO" id="GO:0005509">
    <property type="term" value="F:calcium ion binding"/>
    <property type="evidence" value="ECO:0007669"/>
    <property type="project" value="InterPro"/>
</dbReference>
<reference evidence="1" key="1">
    <citation type="journal article" date="2014" name="Front. Microbiol.">
        <title>High frequency of phylogenetically diverse reductive dehalogenase-homologous genes in deep subseafloor sedimentary metagenomes.</title>
        <authorList>
            <person name="Kawai M."/>
            <person name="Futagami T."/>
            <person name="Toyoda A."/>
            <person name="Takaki Y."/>
            <person name="Nishi S."/>
            <person name="Hori S."/>
            <person name="Arai W."/>
            <person name="Tsubouchi T."/>
            <person name="Morono Y."/>
            <person name="Uchiyama I."/>
            <person name="Ito T."/>
            <person name="Fujiyama A."/>
            <person name="Inagaki F."/>
            <person name="Takami H."/>
        </authorList>
    </citation>
    <scope>NUCLEOTIDE SEQUENCE</scope>
    <source>
        <strain evidence="1">Expedition CK06-06</strain>
    </source>
</reference>
<evidence type="ECO:0000313" key="1">
    <source>
        <dbReference type="EMBL" id="GAH22712.1"/>
    </source>
</evidence>
<dbReference type="InterPro" id="IPR015919">
    <property type="entry name" value="Cadherin-like_sf"/>
</dbReference>
<dbReference type="Pfam" id="PF05345">
    <property type="entry name" value="He_PIG"/>
    <property type="match status" value="1"/>
</dbReference>
<organism evidence="1">
    <name type="scientific">marine sediment metagenome</name>
    <dbReference type="NCBI Taxonomy" id="412755"/>
    <lineage>
        <taxon>unclassified sequences</taxon>
        <taxon>metagenomes</taxon>
        <taxon>ecological metagenomes</taxon>
    </lineage>
</organism>
<dbReference type="Gene3D" id="2.60.40.10">
    <property type="entry name" value="Immunoglobulins"/>
    <property type="match status" value="1"/>
</dbReference>
<sequence>LGPYPNLDVRATNSKGSAASNLFDVEVVASEIAPVFVPPIPDQIVQVGVPIVQFALAAYFTGTPATYTIDSGAFPTGLTMNTAGQVNGTASVAGPFTVVVRATNGAGTDVTTS</sequence>
<accession>X1DRA6</accession>
<gene>
    <name evidence="1" type="ORF">S01H4_65096</name>
</gene>
<dbReference type="GO" id="GO:0016020">
    <property type="term" value="C:membrane"/>
    <property type="evidence" value="ECO:0007669"/>
    <property type="project" value="InterPro"/>
</dbReference>
<dbReference type="InterPro" id="IPR013783">
    <property type="entry name" value="Ig-like_fold"/>
</dbReference>
<name>X1DRA6_9ZZZZ</name>
<dbReference type="AlphaFoldDB" id="X1DRA6"/>
<dbReference type="EMBL" id="BART01039705">
    <property type="protein sequence ID" value="GAH22712.1"/>
    <property type="molecule type" value="Genomic_DNA"/>
</dbReference>
<feature type="non-terminal residue" evidence="1">
    <location>
        <position position="1"/>
    </location>
</feature>